<gene>
    <name evidence="2" type="ORF">ElyMa_006349700</name>
</gene>
<accession>A0AAV4HL59</accession>
<dbReference type="EMBL" id="BMAT01012739">
    <property type="protein sequence ID" value="GFR98424.1"/>
    <property type="molecule type" value="Genomic_DNA"/>
</dbReference>
<name>A0AAV4HL59_9GAST</name>
<feature type="region of interest" description="Disordered" evidence="1">
    <location>
        <begin position="44"/>
        <end position="63"/>
    </location>
</feature>
<organism evidence="2 3">
    <name type="scientific">Elysia marginata</name>
    <dbReference type="NCBI Taxonomy" id="1093978"/>
    <lineage>
        <taxon>Eukaryota</taxon>
        <taxon>Metazoa</taxon>
        <taxon>Spiralia</taxon>
        <taxon>Lophotrochozoa</taxon>
        <taxon>Mollusca</taxon>
        <taxon>Gastropoda</taxon>
        <taxon>Heterobranchia</taxon>
        <taxon>Euthyneura</taxon>
        <taxon>Panpulmonata</taxon>
        <taxon>Sacoglossa</taxon>
        <taxon>Placobranchoidea</taxon>
        <taxon>Plakobranchidae</taxon>
        <taxon>Elysia</taxon>
    </lineage>
</organism>
<evidence type="ECO:0000313" key="3">
    <source>
        <dbReference type="Proteomes" id="UP000762676"/>
    </source>
</evidence>
<dbReference type="Proteomes" id="UP000762676">
    <property type="component" value="Unassembled WGS sequence"/>
</dbReference>
<evidence type="ECO:0000256" key="1">
    <source>
        <dbReference type="SAM" id="MobiDB-lite"/>
    </source>
</evidence>
<proteinExistence type="predicted"/>
<keyword evidence="3" id="KW-1185">Reference proteome</keyword>
<comment type="caution">
    <text evidence="2">The sequence shown here is derived from an EMBL/GenBank/DDBJ whole genome shotgun (WGS) entry which is preliminary data.</text>
</comment>
<dbReference type="AlphaFoldDB" id="A0AAV4HL59"/>
<reference evidence="2 3" key="1">
    <citation type="journal article" date="2021" name="Elife">
        <title>Chloroplast acquisition without the gene transfer in kleptoplastic sea slugs, Plakobranchus ocellatus.</title>
        <authorList>
            <person name="Maeda T."/>
            <person name="Takahashi S."/>
            <person name="Yoshida T."/>
            <person name="Shimamura S."/>
            <person name="Takaki Y."/>
            <person name="Nagai Y."/>
            <person name="Toyoda A."/>
            <person name="Suzuki Y."/>
            <person name="Arimoto A."/>
            <person name="Ishii H."/>
            <person name="Satoh N."/>
            <person name="Nishiyama T."/>
            <person name="Hasebe M."/>
            <person name="Maruyama T."/>
            <person name="Minagawa J."/>
            <person name="Obokata J."/>
            <person name="Shigenobu S."/>
        </authorList>
    </citation>
    <scope>NUCLEOTIDE SEQUENCE [LARGE SCALE GENOMIC DNA]</scope>
</reference>
<sequence>MKSNEINSDHLFDAAMYYISENSSTILTLSAYLLKEMLTPAERESESGWLSLLTPGKPGASGEFPEVEAREITAAANTAGVRKPRTCGDNWKVMIITRKFIKLSQNLTALVGFHA</sequence>
<evidence type="ECO:0000313" key="2">
    <source>
        <dbReference type="EMBL" id="GFR98424.1"/>
    </source>
</evidence>
<protein>
    <submittedName>
        <fullName evidence="2">Uncharacterized protein</fullName>
    </submittedName>
</protein>